<dbReference type="PANTHER" id="PTHR28008">
    <property type="entry name" value="DOMAIN PROTEIN, PUTATIVE (AFU_ORTHOLOGUE AFUA_3G10980)-RELATED"/>
    <property type="match status" value="1"/>
</dbReference>
<evidence type="ECO:0000313" key="3">
    <source>
        <dbReference type="EMBL" id="TBN16468.1"/>
    </source>
</evidence>
<dbReference type="EMBL" id="SIRS01000003">
    <property type="protein sequence ID" value="TBN16468.1"/>
    <property type="molecule type" value="Genomic_DNA"/>
</dbReference>
<dbReference type="AlphaFoldDB" id="A0A4Q9FP88"/>
<evidence type="ECO:0000313" key="4">
    <source>
        <dbReference type="Proteomes" id="UP000292372"/>
    </source>
</evidence>
<sequence>MLKKVALFLAISYTIALATVSLINLSGKLPDVEVDYGDKIFHFLAYALLCWLWYIVFYFKQNLPKKKAILRAIVLSIIFGILLEILQGTITSHRSFDVYDALANSLGALLAGALLLMKGRIQVKN</sequence>
<feature type="transmembrane region" description="Helical" evidence="1">
    <location>
        <begin position="40"/>
        <end position="59"/>
    </location>
</feature>
<accession>A0A4Q9FP88</accession>
<dbReference type="OrthoDB" id="5472246at2"/>
<feature type="transmembrane region" description="Helical" evidence="1">
    <location>
        <begin position="98"/>
        <end position="117"/>
    </location>
</feature>
<keyword evidence="1" id="KW-0812">Transmembrane</keyword>
<evidence type="ECO:0000259" key="2">
    <source>
        <dbReference type="Pfam" id="PF04892"/>
    </source>
</evidence>
<evidence type="ECO:0000256" key="1">
    <source>
        <dbReference type="SAM" id="Phobius"/>
    </source>
</evidence>
<dbReference type="Proteomes" id="UP000292372">
    <property type="component" value="Unassembled WGS sequence"/>
</dbReference>
<keyword evidence="4" id="KW-1185">Reference proteome</keyword>
<dbReference type="RefSeq" id="WP_130936450.1">
    <property type="nucleotide sequence ID" value="NZ_BMEE01000002.1"/>
</dbReference>
<feature type="transmembrane region" description="Helical" evidence="1">
    <location>
        <begin position="68"/>
        <end position="86"/>
    </location>
</feature>
<keyword evidence="1" id="KW-1133">Transmembrane helix</keyword>
<dbReference type="InterPro" id="IPR006976">
    <property type="entry name" value="VanZ-like"/>
</dbReference>
<gene>
    <name evidence="3" type="ORF">EYD46_07450</name>
</gene>
<comment type="caution">
    <text evidence="3">The sequence shown here is derived from an EMBL/GenBank/DDBJ whole genome shotgun (WGS) entry which is preliminary data.</text>
</comment>
<protein>
    <recommendedName>
        <fullName evidence="2">VanZ-like domain-containing protein</fullName>
    </recommendedName>
</protein>
<feature type="domain" description="VanZ-like" evidence="2">
    <location>
        <begin position="28"/>
        <end position="115"/>
    </location>
</feature>
<organism evidence="3 4">
    <name type="scientific">Hyunsoonleella pacifica</name>
    <dbReference type="NCBI Taxonomy" id="1080224"/>
    <lineage>
        <taxon>Bacteria</taxon>
        <taxon>Pseudomonadati</taxon>
        <taxon>Bacteroidota</taxon>
        <taxon>Flavobacteriia</taxon>
        <taxon>Flavobacteriales</taxon>
        <taxon>Flavobacteriaceae</taxon>
    </lineage>
</organism>
<dbReference type="Pfam" id="PF04892">
    <property type="entry name" value="VanZ"/>
    <property type="match status" value="1"/>
</dbReference>
<dbReference type="PANTHER" id="PTHR28008:SF1">
    <property type="entry name" value="DOMAIN PROTEIN, PUTATIVE (AFU_ORTHOLOGUE AFUA_3G10980)-RELATED"/>
    <property type="match status" value="1"/>
</dbReference>
<dbReference type="NCBIfam" id="NF037970">
    <property type="entry name" value="vanZ_1"/>
    <property type="match status" value="1"/>
</dbReference>
<proteinExistence type="predicted"/>
<name>A0A4Q9FP88_9FLAO</name>
<keyword evidence="1" id="KW-0472">Membrane</keyword>
<reference evidence="3 4" key="1">
    <citation type="journal article" date="2015" name="Int. J. Syst. Evol. Microbiol.">
        <title>Hyunsoonleella pacifica sp. nov., isolated from seawater of South Pacific Gyre.</title>
        <authorList>
            <person name="Gao X."/>
            <person name="Zhang Z."/>
            <person name="Dai X."/>
            <person name="Zhang X.H."/>
        </authorList>
    </citation>
    <scope>NUCLEOTIDE SEQUENCE [LARGE SCALE GENOMIC DNA]</scope>
    <source>
        <strain evidence="3 4">SW033</strain>
    </source>
</reference>